<dbReference type="Proteomes" id="UP000824136">
    <property type="component" value="Unassembled WGS sequence"/>
</dbReference>
<feature type="transmembrane region" description="Helical" evidence="1">
    <location>
        <begin position="12"/>
        <end position="32"/>
    </location>
</feature>
<evidence type="ECO:0000313" key="3">
    <source>
        <dbReference type="Proteomes" id="UP000824136"/>
    </source>
</evidence>
<gene>
    <name evidence="2" type="ORF">IAC39_01030</name>
</gene>
<organism evidence="2 3">
    <name type="scientific">Candidatus Faeciplasma pullistercoris</name>
    <dbReference type="NCBI Taxonomy" id="2840800"/>
    <lineage>
        <taxon>Bacteria</taxon>
        <taxon>Bacillati</taxon>
        <taxon>Bacillota</taxon>
        <taxon>Clostridia</taxon>
        <taxon>Eubacteriales</taxon>
        <taxon>Oscillospiraceae</taxon>
        <taxon>Oscillospiraceae incertae sedis</taxon>
        <taxon>Candidatus Faeciplasma</taxon>
    </lineage>
</organism>
<keyword evidence="1" id="KW-1133">Transmembrane helix</keyword>
<proteinExistence type="predicted"/>
<sequence length="147" mass="16815">MRKYRPKTTALLIINIAVILLCTGLTVVTRIYLVSFRILMILLIALFWAAAVLFCCVLLPLYFRRTVVYVSGIELCLHTGIFFWRREYMRMSAVQYVTSVSLPLSGFSGFNFIFVRGLGGTLVLPFLRSADCDDIINLIHIKITERQ</sequence>
<name>A0A9D1KIW8_9FIRM</name>
<keyword evidence="1" id="KW-0812">Transmembrane</keyword>
<evidence type="ECO:0000256" key="1">
    <source>
        <dbReference type="SAM" id="Phobius"/>
    </source>
</evidence>
<dbReference type="EMBL" id="DVLL01000005">
    <property type="protein sequence ID" value="HIT58299.1"/>
    <property type="molecule type" value="Genomic_DNA"/>
</dbReference>
<dbReference type="AlphaFoldDB" id="A0A9D1KIW8"/>
<protein>
    <submittedName>
        <fullName evidence="2">Uncharacterized protein</fullName>
    </submittedName>
</protein>
<feature type="transmembrane region" description="Helical" evidence="1">
    <location>
        <begin position="104"/>
        <end position="127"/>
    </location>
</feature>
<evidence type="ECO:0000313" key="2">
    <source>
        <dbReference type="EMBL" id="HIT58299.1"/>
    </source>
</evidence>
<comment type="caution">
    <text evidence="2">The sequence shown here is derived from an EMBL/GenBank/DDBJ whole genome shotgun (WGS) entry which is preliminary data.</text>
</comment>
<feature type="transmembrane region" description="Helical" evidence="1">
    <location>
        <begin position="38"/>
        <end position="59"/>
    </location>
</feature>
<accession>A0A9D1KIW8</accession>
<feature type="transmembrane region" description="Helical" evidence="1">
    <location>
        <begin position="66"/>
        <end position="84"/>
    </location>
</feature>
<reference evidence="2" key="2">
    <citation type="journal article" date="2021" name="PeerJ">
        <title>Extensive microbial diversity within the chicken gut microbiome revealed by metagenomics and culture.</title>
        <authorList>
            <person name="Gilroy R."/>
            <person name="Ravi A."/>
            <person name="Getino M."/>
            <person name="Pursley I."/>
            <person name="Horton D.L."/>
            <person name="Alikhan N.F."/>
            <person name="Baker D."/>
            <person name="Gharbi K."/>
            <person name="Hall N."/>
            <person name="Watson M."/>
            <person name="Adriaenssens E.M."/>
            <person name="Foster-Nyarko E."/>
            <person name="Jarju S."/>
            <person name="Secka A."/>
            <person name="Antonio M."/>
            <person name="Oren A."/>
            <person name="Chaudhuri R.R."/>
            <person name="La Ragione R."/>
            <person name="Hildebrand F."/>
            <person name="Pallen M.J."/>
        </authorList>
    </citation>
    <scope>NUCLEOTIDE SEQUENCE</scope>
    <source>
        <strain evidence="2">CHK33-4379</strain>
    </source>
</reference>
<reference evidence="2" key="1">
    <citation type="submission" date="2020-10" db="EMBL/GenBank/DDBJ databases">
        <authorList>
            <person name="Gilroy R."/>
        </authorList>
    </citation>
    <scope>NUCLEOTIDE SEQUENCE</scope>
    <source>
        <strain evidence="2">CHK33-4379</strain>
    </source>
</reference>
<keyword evidence="1" id="KW-0472">Membrane</keyword>